<keyword evidence="4" id="KW-1185">Reference proteome</keyword>
<dbReference type="PANTHER" id="PTHR34502">
    <property type="entry name" value="DUF6594 DOMAIN-CONTAINING PROTEIN-RELATED"/>
    <property type="match status" value="1"/>
</dbReference>
<evidence type="ECO:0000256" key="1">
    <source>
        <dbReference type="SAM" id="Phobius"/>
    </source>
</evidence>
<dbReference type="Proteomes" id="UP000016929">
    <property type="component" value="Unassembled WGS sequence"/>
</dbReference>
<evidence type="ECO:0000313" key="3">
    <source>
        <dbReference type="EMBL" id="EMT67868.1"/>
    </source>
</evidence>
<sequence length="241" mass="27184">IVEDFRPGYPRFTALIASHSPFFIFRRFNRLRARLLLLKQDQLSILESELDQIDQQEKAPIFLGKSRIDRNTERLSVLSRIESALVDYDSFIDKTNLALTLSDAESRDVQSLRNWVDGNGCLAGNETSYLEHDRDLVSLVPTLDNAVKRFESWIEERLSNRYVSSDPNVHIYNGPFVSRVAKGLLICLVTLLLLLPIVVCNVVSTAAVRIFIVMLSTIVYLLVLSGLTRAKTTELVVAGTT</sequence>
<gene>
    <name evidence="3" type="ORF">FOC4_g10000677</name>
</gene>
<dbReference type="Pfam" id="PF20237">
    <property type="entry name" value="DUF6594"/>
    <property type="match status" value="1"/>
</dbReference>
<organism evidence="3 4">
    <name type="scientific">Fusarium oxysporum f. sp. cubense (strain race 4)</name>
    <name type="common">Panama disease fungus</name>
    <dbReference type="NCBI Taxonomy" id="2502994"/>
    <lineage>
        <taxon>Eukaryota</taxon>
        <taxon>Fungi</taxon>
        <taxon>Dikarya</taxon>
        <taxon>Ascomycota</taxon>
        <taxon>Pezizomycotina</taxon>
        <taxon>Sordariomycetes</taxon>
        <taxon>Hypocreomycetidae</taxon>
        <taxon>Hypocreales</taxon>
        <taxon>Nectriaceae</taxon>
        <taxon>Fusarium</taxon>
        <taxon>Fusarium oxysporum species complex</taxon>
    </lineage>
</organism>
<reference evidence="4" key="1">
    <citation type="submission" date="2012-09" db="EMBL/GenBank/DDBJ databases">
        <title>Genome sequencing and comparative transcriptomics of race 1 and race 4 of banana pathogen: Fusarium oxysporum f. sp. cubense.</title>
        <authorList>
            <person name="Fang X."/>
            <person name="Huang J."/>
        </authorList>
    </citation>
    <scope>NUCLEOTIDE SEQUENCE [LARGE SCALE GENOMIC DNA]</scope>
    <source>
        <strain evidence="4">race 4</strain>
    </source>
</reference>
<evidence type="ECO:0000259" key="2">
    <source>
        <dbReference type="Pfam" id="PF20237"/>
    </source>
</evidence>
<dbReference type="HOGENOM" id="CLU_051118_3_2_1"/>
<keyword evidence="1" id="KW-0472">Membrane</keyword>
<name>N1RMM1_FUSC4</name>
<feature type="transmembrane region" description="Helical" evidence="1">
    <location>
        <begin position="183"/>
        <end position="204"/>
    </location>
</feature>
<evidence type="ECO:0000313" key="4">
    <source>
        <dbReference type="Proteomes" id="UP000016929"/>
    </source>
</evidence>
<protein>
    <recommendedName>
        <fullName evidence="2">DUF6594 domain-containing protein</fullName>
    </recommendedName>
</protein>
<feature type="domain" description="DUF6594" evidence="2">
    <location>
        <begin position="9"/>
        <end position="240"/>
    </location>
</feature>
<dbReference type="STRING" id="1229665.N1RMM1"/>
<keyword evidence="1" id="KW-1133">Transmembrane helix</keyword>
<proteinExistence type="predicted"/>
<feature type="transmembrane region" description="Helical" evidence="1">
    <location>
        <begin position="210"/>
        <end position="227"/>
    </location>
</feature>
<reference evidence="4" key="2">
    <citation type="journal article" date="2014" name="PLoS ONE">
        <title>Genome and Transcriptome Analysis of the Fungal Pathogen Fusarium oxysporum f. sp. cubense Causing Banana Vascular Wilt Disease.</title>
        <authorList>
            <person name="Guo L."/>
            <person name="Han L."/>
            <person name="Yang L."/>
            <person name="Zeng H."/>
            <person name="Fan D."/>
            <person name="Zhu Y."/>
            <person name="Feng Y."/>
            <person name="Wang G."/>
            <person name="Peng C."/>
            <person name="Jiang X."/>
            <person name="Zhou D."/>
            <person name="Ni P."/>
            <person name="Liang C."/>
            <person name="Liu L."/>
            <person name="Wang J."/>
            <person name="Mao C."/>
            <person name="Fang X."/>
            <person name="Peng M."/>
            <person name="Huang J."/>
        </authorList>
    </citation>
    <scope>NUCLEOTIDE SEQUENCE [LARGE SCALE GENOMIC DNA]</scope>
    <source>
        <strain evidence="4">race 4</strain>
    </source>
</reference>
<keyword evidence="1" id="KW-0812">Transmembrane</keyword>
<dbReference type="PANTHER" id="PTHR34502:SF5">
    <property type="entry name" value="DUF6594 DOMAIN-CONTAINING PROTEIN"/>
    <property type="match status" value="1"/>
</dbReference>
<dbReference type="EMBL" id="KB726569">
    <property type="protein sequence ID" value="EMT67868.1"/>
    <property type="molecule type" value="Genomic_DNA"/>
</dbReference>
<feature type="non-terminal residue" evidence="3">
    <location>
        <position position="1"/>
    </location>
</feature>
<dbReference type="OrthoDB" id="5341582at2759"/>
<dbReference type="InterPro" id="IPR046529">
    <property type="entry name" value="DUF6594"/>
</dbReference>
<dbReference type="AlphaFoldDB" id="N1RMM1"/>
<accession>N1RMM1</accession>